<accession>A0A7J8L5N9</accession>
<dbReference type="InterPro" id="IPR044813">
    <property type="entry name" value="ACP_chloroplastic"/>
</dbReference>
<dbReference type="SUPFAM" id="SSF47336">
    <property type="entry name" value="ACP-like"/>
    <property type="match status" value="1"/>
</dbReference>
<dbReference type="AlphaFoldDB" id="A0A7J8L5N9"/>
<dbReference type="Gene3D" id="1.10.1200.10">
    <property type="entry name" value="ACP-like"/>
    <property type="match status" value="1"/>
</dbReference>
<sequence length="120" mass="12980">MLSCKDLNFILLSRIDSFEISIRSVILKNADLIPQQWEVLFLGKGFVSHFAKSCVISIDVSTVSPETKFADLGADSLYTGEIMMALEEQLGVSLEEGGAENIVTVQDATGLIEKVKVAAA</sequence>
<dbReference type="EMBL" id="JABEZX010000001">
    <property type="protein sequence ID" value="MBA0547743.1"/>
    <property type="molecule type" value="Genomic_DNA"/>
</dbReference>
<dbReference type="PANTHER" id="PTHR46153">
    <property type="entry name" value="ACYL CARRIER PROTEIN"/>
    <property type="match status" value="1"/>
</dbReference>
<dbReference type="Proteomes" id="UP000593572">
    <property type="component" value="Unassembled WGS sequence"/>
</dbReference>
<feature type="domain" description="Carrier" evidence="1">
    <location>
        <begin position="37"/>
        <end position="116"/>
    </location>
</feature>
<dbReference type="PROSITE" id="PS50075">
    <property type="entry name" value="CARRIER"/>
    <property type="match status" value="1"/>
</dbReference>
<keyword evidence="3" id="KW-1185">Reference proteome</keyword>
<dbReference type="InterPro" id="IPR036736">
    <property type="entry name" value="ACP-like_sf"/>
</dbReference>
<evidence type="ECO:0000313" key="2">
    <source>
        <dbReference type="EMBL" id="MBA0547743.1"/>
    </source>
</evidence>
<organism evidence="2 3">
    <name type="scientific">Gossypium lobatum</name>
    <dbReference type="NCBI Taxonomy" id="34289"/>
    <lineage>
        <taxon>Eukaryota</taxon>
        <taxon>Viridiplantae</taxon>
        <taxon>Streptophyta</taxon>
        <taxon>Embryophyta</taxon>
        <taxon>Tracheophyta</taxon>
        <taxon>Spermatophyta</taxon>
        <taxon>Magnoliopsida</taxon>
        <taxon>eudicotyledons</taxon>
        <taxon>Gunneridae</taxon>
        <taxon>Pentapetalae</taxon>
        <taxon>rosids</taxon>
        <taxon>malvids</taxon>
        <taxon>Malvales</taxon>
        <taxon>Malvaceae</taxon>
        <taxon>Malvoideae</taxon>
        <taxon>Gossypium</taxon>
    </lineage>
</organism>
<dbReference type="InterPro" id="IPR009081">
    <property type="entry name" value="PP-bd_ACP"/>
</dbReference>
<proteinExistence type="predicted"/>
<protein>
    <recommendedName>
        <fullName evidence="1">Carrier domain-containing protein</fullName>
    </recommendedName>
</protein>
<gene>
    <name evidence="2" type="ORF">Golob_018888</name>
</gene>
<name>A0A7J8L5N9_9ROSI</name>
<dbReference type="Pfam" id="PF00550">
    <property type="entry name" value="PP-binding"/>
    <property type="match status" value="1"/>
</dbReference>
<evidence type="ECO:0000259" key="1">
    <source>
        <dbReference type="PROSITE" id="PS50075"/>
    </source>
</evidence>
<evidence type="ECO:0000313" key="3">
    <source>
        <dbReference type="Proteomes" id="UP000593572"/>
    </source>
</evidence>
<comment type="caution">
    <text evidence="2">The sequence shown here is derived from an EMBL/GenBank/DDBJ whole genome shotgun (WGS) entry which is preliminary data.</text>
</comment>
<dbReference type="GO" id="GO:0000036">
    <property type="term" value="F:acyl carrier activity"/>
    <property type="evidence" value="ECO:0007669"/>
    <property type="project" value="InterPro"/>
</dbReference>
<reference evidence="2 3" key="1">
    <citation type="journal article" date="2019" name="Genome Biol. Evol.">
        <title>Insights into the evolution of the New World diploid cottons (Gossypium, subgenus Houzingenia) based on genome sequencing.</title>
        <authorList>
            <person name="Grover C.E."/>
            <person name="Arick M.A. 2nd"/>
            <person name="Thrash A."/>
            <person name="Conover J.L."/>
            <person name="Sanders W.S."/>
            <person name="Peterson D.G."/>
            <person name="Frelichowski J.E."/>
            <person name="Scheffler J.A."/>
            <person name="Scheffler B.E."/>
            <person name="Wendel J.F."/>
        </authorList>
    </citation>
    <scope>NUCLEOTIDE SEQUENCE [LARGE SCALE GENOMIC DNA]</scope>
    <source>
        <strain evidence="2">157</strain>
        <tissue evidence="2">Leaf</tissue>
    </source>
</reference>
<dbReference type="PANTHER" id="PTHR46153:SF2">
    <property type="entry name" value="ACYL CARRIER PROTEIN"/>
    <property type="match status" value="1"/>
</dbReference>